<dbReference type="GO" id="GO:0031468">
    <property type="term" value="P:nuclear membrane reassembly"/>
    <property type="evidence" value="ECO:0007669"/>
    <property type="project" value="TreeGrafter"/>
</dbReference>
<dbReference type="SUPFAM" id="SSF46934">
    <property type="entry name" value="UBA-like"/>
    <property type="match status" value="1"/>
</dbReference>
<proteinExistence type="predicted"/>
<organism evidence="5 6">
    <name type="scientific">Brassica carinata</name>
    <name type="common">Ethiopian mustard</name>
    <name type="synonym">Abyssinian cabbage</name>
    <dbReference type="NCBI Taxonomy" id="52824"/>
    <lineage>
        <taxon>Eukaryota</taxon>
        <taxon>Viridiplantae</taxon>
        <taxon>Streptophyta</taxon>
        <taxon>Embryophyta</taxon>
        <taxon>Tracheophyta</taxon>
        <taxon>Spermatophyta</taxon>
        <taxon>Magnoliopsida</taxon>
        <taxon>eudicotyledons</taxon>
        <taxon>Gunneridae</taxon>
        <taxon>Pentapetalae</taxon>
        <taxon>rosids</taxon>
        <taxon>malvids</taxon>
        <taxon>Brassicales</taxon>
        <taxon>Brassicaceae</taxon>
        <taxon>Brassiceae</taxon>
        <taxon>Brassica</taxon>
    </lineage>
</organism>
<dbReference type="PROSITE" id="PS50033">
    <property type="entry name" value="UBX"/>
    <property type="match status" value="1"/>
</dbReference>
<sequence length="317" mass="34260">MEENKTMTTEMNENLITSFLEITSSSREEAAFFLESHHWDLDAAVSTFLDNDATAAANDLPAGPNPSLPPPLIPATASENQGAGNPSGSIRTLADLNLSPADGADSDTDERQDGMMLQDPKKPKDVDALSEQARLSTVDIPVESSRSASTSASGMLSGEPVPSAPQQPQEQQQDKLQSVMHTITFWRNGFTVDDGPLRRFEDPENVTFMESIARSECPCELEPVDRKNSVRVRVELVRREDNNIEPPKPKNSSQGVERILGAGSAAAEVQAPPAQLNTAPVPSVGLVVDQAAPTTSIQLRLADGTRLVSRFNNHHTR</sequence>
<dbReference type="CDD" id="cd14349">
    <property type="entry name" value="UBA_CF106"/>
    <property type="match status" value="1"/>
</dbReference>
<feature type="compositionally biased region" description="Polar residues" evidence="2">
    <location>
        <begin position="78"/>
        <end position="90"/>
    </location>
</feature>
<dbReference type="AlphaFoldDB" id="A0A8X7R006"/>
<dbReference type="Gene3D" id="3.30.420.210">
    <property type="entry name" value="SEP domain"/>
    <property type="match status" value="1"/>
</dbReference>
<dbReference type="EMBL" id="JAAMPC010000011">
    <property type="protein sequence ID" value="KAG2280088.1"/>
    <property type="molecule type" value="Genomic_DNA"/>
</dbReference>
<dbReference type="InterPro" id="IPR001012">
    <property type="entry name" value="UBX_dom"/>
</dbReference>
<reference evidence="5 6" key="1">
    <citation type="submission" date="2020-02" db="EMBL/GenBank/DDBJ databases">
        <authorList>
            <person name="Ma Q."/>
            <person name="Huang Y."/>
            <person name="Song X."/>
            <person name="Pei D."/>
        </authorList>
    </citation>
    <scope>NUCLEOTIDE SEQUENCE [LARGE SCALE GENOMIC DNA]</scope>
    <source>
        <strain evidence="5">Sxm20200214</strain>
        <tissue evidence="5">Leaf</tissue>
    </source>
</reference>
<comment type="caution">
    <text evidence="5">The sequence shown here is derived from an EMBL/GenBank/DDBJ whole genome shotgun (WGS) entry which is preliminary data.</text>
</comment>
<dbReference type="PROSITE" id="PS51399">
    <property type="entry name" value="SEP"/>
    <property type="match status" value="1"/>
</dbReference>
<dbReference type="PANTHER" id="PTHR23333">
    <property type="entry name" value="UBX DOMAIN CONTAINING PROTEIN"/>
    <property type="match status" value="1"/>
</dbReference>
<dbReference type="Gene3D" id="1.10.8.10">
    <property type="entry name" value="DNA helicase RuvA subunit, C-terminal domain"/>
    <property type="match status" value="1"/>
</dbReference>
<gene>
    <name evidence="5" type="ORF">Bca52824_051308</name>
</gene>
<dbReference type="GO" id="GO:0043130">
    <property type="term" value="F:ubiquitin binding"/>
    <property type="evidence" value="ECO:0007669"/>
    <property type="project" value="TreeGrafter"/>
</dbReference>
<dbReference type="InterPro" id="IPR029071">
    <property type="entry name" value="Ubiquitin-like_domsf"/>
</dbReference>
<evidence type="ECO:0000313" key="6">
    <source>
        <dbReference type="Proteomes" id="UP000886595"/>
    </source>
</evidence>
<dbReference type="InterPro" id="IPR009060">
    <property type="entry name" value="UBA-like_sf"/>
</dbReference>
<accession>A0A8X7R006</accession>
<dbReference type="GO" id="GO:0000045">
    <property type="term" value="P:autophagosome assembly"/>
    <property type="evidence" value="ECO:0007669"/>
    <property type="project" value="TreeGrafter"/>
</dbReference>
<dbReference type="InterPro" id="IPR039517">
    <property type="entry name" value="C6orf106_UBA-like"/>
</dbReference>
<dbReference type="Pfam" id="PF14555">
    <property type="entry name" value="UBA_4"/>
    <property type="match status" value="1"/>
</dbReference>
<dbReference type="FunFam" id="3.30.420.210:FF:000002">
    <property type="entry name" value="UBX domain-containing protein 1"/>
    <property type="match status" value="1"/>
</dbReference>
<dbReference type="Pfam" id="PF00789">
    <property type="entry name" value="UBX"/>
    <property type="match status" value="1"/>
</dbReference>
<feature type="compositionally biased region" description="Pro residues" evidence="2">
    <location>
        <begin position="63"/>
        <end position="73"/>
    </location>
</feature>
<dbReference type="SMART" id="SM00553">
    <property type="entry name" value="SEP"/>
    <property type="match status" value="1"/>
</dbReference>
<feature type="compositionally biased region" description="Basic and acidic residues" evidence="2">
    <location>
        <begin position="109"/>
        <end position="127"/>
    </location>
</feature>
<dbReference type="FunFam" id="1.10.8.10:FF:000020">
    <property type="entry name" value="NSFL1 (p97) cofactor (p47)"/>
    <property type="match status" value="1"/>
</dbReference>
<name>A0A8X7R006_BRACI</name>
<dbReference type="Pfam" id="PF08059">
    <property type="entry name" value="SEP"/>
    <property type="match status" value="1"/>
</dbReference>
<evidence type="ECO:0000313" key="5">
    <source>
        <dbReference type="EMBL" id="KAG2280088.1"/>
    </source>
</evidence>
<dbReference type="GO" id="GO:0043161">
    <property type="term" value="P:proteasome-mediated ubiquitin-dependent protein catabolic process"/>
    <property type="evidence" value="ECO:0007669"/>
    <property type="project" value="TreeGrafter"/>
</dbReference>
<evidence type="ECO:0008006" key="7">
    <source>
        <dbReference type="Google" id="ProtNLM"/>
    </source>
</evidence>
<dbReference type="Gene3D" id="3.10.20.90">
    <property type="entry name" value="Phosphatidylinositol 3-kinase Catalytic Subunit, Chain A, domain 1"/>
    <property type="match status" value="1"/>
</dbReference>
<dbReference type="GO" id="GO:0061025">
    <property type="term" value="P:membrane fusion"/>
    <property type="evidence" value="ECO:0007669"/>
    <property type="project" value="TreeGrafter"/>
</dbReference>
<dbReference type="PANTHER" id="PTHR23333:SF43">
    <property type="entry name" value="PLANT UBX DOMAIN-CONTAINING PROTEIN 5-RELATED"/>
    <property type="match status" value="1"/>
</dbReference>
<dbReference type="GO" id="GO:0005829">
    <property type="term" value="C:cytosol"/>
    <property type="evidence" value="ECO:0007669"/>
    <property type="project" value="TreeGrafter"/>
</dbReference>
<feature type="compositionally biased region" description="Low complexity" evidence="2">
    <location>
        <begin position="144"/>
        <end position="153"/>
    </location>
</feature>
<feature type="domain" description="SEP" evidence="4">
    <location>
        <begin position="178"/>
        <end position="244"/>
    </location>
</feature>
<evidence type="ECO:0000256" key="1">
    <source>
        <dbReference type="ARBA" id="ARBA00022786"/>
    </source>
</evidence>
<evidence type="ECO:0000259" key="3">
    <source>
        <dbReference type="PROSITE" id="PS50033"/>
    </source>
</evidence>
<feature type="compositionally biased region" description="Low complexity" evidence="2">
    <location>
        <begin position="160"/>
        <end position="175"/>
    </location>
</feature>
<protein>
    <recommendedName>
        <fullName evidence="7">SEP domain-containing protein</fullName>
    </recommendedName>
</protein>
<dbReference type="GO" id="GO:0007030">
    <property type="term" value="P:Golgi organization"/>
    <property type="evidence" value="ECO:0007669"/>
    <property type="project" value="TreeGrafter"/>
</dbReference>
<dbReference type="OrthoDB" id="25887at2759"/>
<dbReference type="InterPro" id="IPR012989">
    <property type="entry name" value="SEP_domain"/>
</dbReference>
<dbReference type="GO" id="GO:0005634">
    <property type="term" value="C:nucleus"/>
    <property type="evidence" value="ECO:0007669"/>
    <property type="project" value="TreeGrafter"/>
</dbReference>
<evidence type="ECO:0000256" key="2">
    <source>
        <dbReference type="SAM" id="MobiDB-lite"/>
    </source>
</evidence>
<keyword evidence="6" id="KW-1185">Reference proteome</keyword>
<keyword evidence="1" id="KW-0833">Ubl conjugation pathway</keyword>
<dbReference type="InterPro" id="IPR036241">
    <property type="entry name" value="NSFL1C_SEP_dom_sf"/>
</dbReference>
<dbReference type="SUPFAM" id="SSF102848">
    <property type="entry name" value="NSFL1 (p97 ATPase) cofactor p47, SEP domain"/>
    <property type="match status" value="1"/>
</dbReference>
<dbReference type="Proteomes" id="UP000886595">
    <property type="component" value="Unassembled WGS sequence"/>
</dbReference>
<dbReference type="SUPFAM" id="SSF54236">
    <property type="entry name" value="Ubiquitin-like"/>
    <property type="match status" value="1"/>
</dbReference>
<feature type="region of interest" description="Disordered" evidence="2">
    <location>
        <begin position="56"/>
        <end position="175"/>
    </location>
</feature>
<feature type="domain" description="UBX" evidence="3">
    <location>
        <begin position="290"/>
        <end position="317"/>
    </location>
</feature>
<evidence type="ECO:0000259" key="4">
    <source>
        <dbReference type="PROSITE" id="PS51399"/>
    </source>
</evidence>